<feature type="compositionally biased region" description="Low complexity" evidence="3">
    <location>
        <begin position="111"/>
        <end position="122"/>
    </location>
</feature>
<dbReference type="PROSITE" id="PS51450">
    <property type="entry name" value="LRR"/>
    <property type="match status" value="3"/>
</dbReference>
<accession>A0A9P4YMU6</accession>
<gene>
    <name evidence="4" type="ORF">GY632_1437</name>
</gene>
<organism evidence="4 5">
    <name type="scientific">Trichophyton interdigitale</name>
    <dbReference type="NCBI Taxonomy" id="101480"/>
    <lineage>
        <taxon>Eukaryota</taxon>
        <taxon>Fungi</taxon>
        <taxon>Dikarya</taxon>
        <taxon>Ascomycota</taxon>
        <taxon>Pezizomycotina</taxon>
        <taxon>Eurotiomycetes</taxon>
        <taxon>Eurotiomycetidae</taxon>
        <taxon>Onygenales</taxon>
        <taxon>Arthrodermataceae</taxon>
        <taxon>Trichophyton</taxon>
    </lineage>
</organism>
<dbReference type="InterPro" id="IPR003591">
    <property type="entry name" value="Leu-rich_rpt_typical-subtyp"/>
</dbReference>
<name>A0A9P4YMU6_9EURO</name>
<proteinExistence type="predicted"/>
<dbReference type="AlphaFoldDB" id="A0A9P4YMU6"/>
<reference evidence="4" key="1">
    <citation type="submission" date="2020-03" db="EMBL/GenBank/DDBJ databases">
        <title>Whole Genome Sequence of Trichophyton interdigitale from India.</title>
        <authorList>
            <person name="Kumar P."/>
        </authorList>
    </citation>
    <scope>NUCLEOTIDE SEQUENCE</scope>
    <source>
        <strain evidence="4">UCMS-IGIB-CI14</strain>
    </source>
</reference>
<keyword evidence="1" id="KW-0433">Leucine-rich repeat</keyword>
<dbReference type="Gene3D" id="3.80.10.10">
    <property type="entry name" value="Ribonuclease Inhibitor"/>
    <property type="match status" value="3"/>
</dbReference>
<feature type="compositionally biased region" description="Low complexity" evidence="3">
    <location>
        <begin position="224"/>
        <end position="247"/>
    </location>
</feature>
<keyword evidence="2" id="KW-0677">Repeat</keyword>
<sequence>MDNKPTASGRPRISRLPLPTATPSRSLRPSPSRDRLQADAGLKISRLRRPSEDIFNRPYSPACSSESDPLDGHHENSNSTSTATTPLRPQSIGKPFHLNESLLDPADTRQGRSPSRNGSRPSLSDRTIETLAQIPGSPSPGRRKSGFVGEVRRSSSRQSLNGTPSSPAPSARGARFPRSPSVASTSRERPVAQRSVSMYIKSPAASIRNGMLKTSEEDVEETESTSSLPPHQPIAPAAKAAANRQPPKSQSMISRKPRTMPSLSQVFGETPDSETTSIIEPLSIPKTRKPPSTISSNFTSPTSTTSKQSPRTSITSDGYPATDIPPKEPEPKKTAKSSSALRESIAKAKAARKAAQQQQQLQQKRESSLKSPDTVEEDGLKDPFSQLPSMEPTGAALQSRTASARKSGLLNISAMGLTALPDEVMTMYTFDPNSNDVWYENVDLVKFMAADNELTSLPDEAFPDVDLAEFNADEPGPNAQFGGLEHIDLHGNKLSSLPTGLRRLQRLRSLNLSKNKLDSMDALDVVFSIESLTELKLAENNLSGMLASDIGRLVKLEVLDLHGNCLTGLPDSIADLTALRILNVSENRLPSLPLMAMKDLPLTELNVWKNRLDGYFFPKAFKRHDTLQVLNIATNNLDGLAAEDTIELPNLQQLFVEQNCLKFFPNISSWKSLLTIIASENRLSALPEGLADLENIKHLDFTTNDIRLIDDNIGSMESLVTLRISNNPLREKKFLSMDTDDLKRELNSRREVKEPSQDEEEGSVQTEFTLAPESPTATITHAWRVKQRGVLDRSSTNLSDLEPVDIEPLIAKSDIRCLYLQRNHLEKFPVPALSLVAHSLIDLDLSNNPIGRTELSTPLSLPNLQNLTLSSSALTSLEPLIANLSAPSLSFLDVSINRLKGPVPVMRATYPNLVTFLASENAFDSLSYEAVEGLQVLDVANNDIDALPPRAGLLGVDDVPPGKNALRRFEVAGNKFRVPRWQVVSKGTEAILDHLKNRISEAEMKEWKASA</sequence>
<dbReference type="SMART" id="SM00369">
    <property type="entry name" value="LRR_TYP"/>
    <property type="match status" value="8"/>
</dbReference>
<evidence type="ECO:0000256" key="3">
    <source>
        <dbReference type="SAM" id="MobiDB-lite"/>
    </source>
</evidence>
<dbReference type="PANTHER" id="PTHR48051">
    <property type="match status" value="1"/>
</dbReference>
<feature type="compositionally biased region" description="Polar residues" evidence="3">
    <location>
        <begin position="156"/>
        <end position="165"/>
    </location>
</feature>
<dbReference type="EMBL" id="JAAQVJ010000028">
    <property type="protein sequence ID" value="KAF3899177.1"/>
    <property type="molecule type" value="Genomic_DNA"/>
</dbReference>
<dbReference type="SUPFAM" id="SSF52058">
    <property type="entry name" value="L domain-like"/>
    <property type="match status" value="2"/>
</dbReference>
<feature type="region of interest" description="Disordered" evidence="3">
    <location>
        <begin position="1"/>
        <end position="401"/>
    </location>
</feature>
<dbReference type="Pfam" id="PF13855">
    <property type="entry name" value="LRR_8"/>
    <property type="match status" value="2"/>
</dbReference>
<dbReference type="InterPro" id="IPR032675">
    <property type="entry name" value="LRR_dom_sf"/>
</dbReference>
<protein>
    <submittedName>
        <fullName evidence="4">Leucine-rich repeat-containing protein 40</fullName>
    </submittedName>
</protein>
<evidence type="ECO:0000256" key="2">
    <source>
        <dbReference type="ARBA" id="ARBA00022737"/>
    </source>
</evidence>
<dbReference type="Proteomes" id="UP000749309">
    <property type="component" value="Unassembled WGS sequence"/>
</dbReference>
<dbReference type="SMART" id="SM00364">
    <property type="entry name" value="LRR_BAC"/>
    <property type="match status" value="6"/>
</dbReference>
<feature type="compositionally biased region" description="Polar residues" evidence="3">
    <location>
        <begin position="261"/>
        <end position="278"/>
    </location>
</feature>
<feature type="compositionally biased region" description="Low complexity" evidence="3">
    <location>
        <begin position="290"/>
        <end position="313"/>
    </location>
</feature>
<evidence type="ECO:0000313" key="5">
    <source>
        <dbReference type="Proteomes" id="UP000749309"/>
    </source>
</evidence>
<comment type="caution">
    <text evidence="4">The sequence shown here is derived from an EMBL/GenBank/DDBJ whole genome shotgun (WGS) entry which is preliminary data.</text>
</comment>
<feature type="compositionally biased region" description="Polar residues" evidence="3">
    <location>
        <begin position="77"/>
        <end position="88"/>
    </location>
</feature>
<feature type="compositionally biased region" description="Low complexity" evidence="3">
    <location>
        <begin position="353"/>
        <end position="362"/>
    </location>
</feature>
<dbReference type="InterPro" id="IPR050216">
    <property type="entry name" value="LRR_domain-containing"/>
</dbReference>
<evidence type="ECO:0000313" key="4">
    <source>
        <dbReference type="EMBL" id="KAF3899177.1"/>
    </source>
</evidence>
<evidence type="ECO:0000256" key="1">
    <source>
        <dbReference type="ARBA" id="ARBA00022614"/>
    </source>
</evidence>
<dbReference type="PANTHER" id="PTHR48051:SF27">
    <property type="entry name" value="LEUCINE-RICH REPEAT-CONTAINING PROTEIN 40"/>
    <property type="match status" value="1"/>
</dbReference>
<dbReference type="GO" id="GO:0005737">
    <property type="term" value="C:cytoplasm"/>
    <property type="evidence" value="ECO:0007669"/>
    <property type="project" value="TreeGrafter"/>
</dbReference>
<dbReference type="InterPro" id="IPR001611">
    <property type="entry name" value="Leu-rich_rpt"/>
</dbReference>